<organism evidence="2 3">
    <name type="scientific">Parasponia andersonii</name>
    <name type="common">Sponia andersonii</name>
    <dbReference type="NCBI Taxonomy" id="3476"/>
    <lineage>
        <taxon>Eukaryota</taxon>
        <taxon>Viridiplantae</taxon>
        <taxon>Streptophyta</taxon>
        <taxon>Embryophyta</taxon>
        <taxon>Tracheophyta</taxon>
        <taxon>Spermatophyta</taxon>
        <taxon>Magnoliopsida</taxon>
        <taxon>eudicotyledons</taxon>
        <taxon>Gunneridae</taxon>
        <taxon>Pentapetalae</taxon>
        <taxon>rosids</taxon>
        <taxon>fabids</taxon>
        <taxon>Rosales</taxon>
        <taxon>Cannabaceae</taxon>
        <taxon>Parasponia</taxon>
    </lineage>
</organism>
<evidence type="ECO:0000313" key="2">
    <source>
        <dbReference type="EMBL" id="PON72750.1"/>
    </source>
</evidence>
<evidence type="ECO:0000256" key="1">
    <source>
        <dbReference type="SAM" id="Phobius"/>
    </source>
</evidence>
<keyword evidence="1" id="KW-0812">Transmembrane</keyword>
<feature type="transmembrane region" description="Helical" evidence="1">
    <location>
        <begin position="55"/>
        <end position="77"/>
    </location>
</feature>
<keyword evidence="3" id="KW-1185">Reference proteome</keyword>
<sequence length="104" mass="11311">IFLPLLHTSEFLSLSYALHSLSPSIFYVYSSFAASSWVLSAAPSWVLSTATAHPCVFSATAATLFFFYASAAPLWLLSSTGLCIHCQLNLGLGIEIIHKLEENK</sequence>
<keyword evidence="1" id="KW-1133">Transmembrane helix</keyword>
<dbReference type="AlphaFoldDB" id="A0A2P5DHI4"/>
<feature type="transmembrane region" description="Helical" evidence="1">
    <location>
        <begin position="26"/>
        <end position="48"/>
    </location>
</feature>
<accession>A0A2P5DHI4</accession>
<dbReference type="Proteomes" id="UP000237105">
    <property type="component" value="Unassembled WGS sequence"/>
</dbReference>
<name>A0A2P5DHI4_PARAD</name>
<reference evidence="3" key="1">
    <citation type="submission" date="2016-06" db="EMBL/GenBank/DDBJ databases">
        <title>Parallel loss of symbiosis genes in relatives of nitrogen-fixing non-legume Parasponia.</title>
        <authorList>
            <person name="Van Velzen R."/>
            <person name="Holmer R."/>
            <person name="Bu F."/>
            <person name="Rutten L."/>
            <person name="Van Zeijl A."/>
            <person name="Liu W."/>
            <person name="Santuari L."/>
            <person name="Cao Q."/>
            <person name="Sharma T."/>
            <person name="Shen D."/>
            <person name="Roswanjaya Y."/>
            <person name="Wardhani T."/>
            <person name="Kalhor M.S."/>
            <person name="Jansen J."/>
            <person name="Van den Hoogen J."/>
            <person name="Gungor B."/>
            <person name="Hartog M."/>
            <person name="Hontelez J."/>
            <person name="Verver J."/>
            <person name="Yang W.-C."/>
            <person name="Schijlen E."/>
            <person name="Repin R."/>
            <person name="Schilthuizen M."/>
            <person name="Schranz E."/>
            <person name="Heidstra R."/>
            <person name="Miyata K."/>
            <person name="Fedorova E."/>
            <person name="Kohlen W."/>
            <person name="Bisseling T."/>
            <person name="Smit S."/>
            <person name="Geurts R."/>
        </authorList>
    </citation>
    <scope>NUCLEOTIDE SEQUENCE [LARGE SCALE GENOMIC DNA]</scope>
    <source>
        <strain evidence="3">cv. WU1-14</strain>
    </source>
</reference>
<gene>
    <name evidence="2" type="ORF">PanWU01x14_062190</name>
</gene>
<keyword evidence="1" id="KW-0472">Membrane</keyword>
<comment type="caution">
    <text evidence="2">The sequence shown here is derived from an EMBL/GenBank/DDBJ whole genome shotgun (WGS) entry which is preliminary data.</text>
</comment>
<feature type="non-terminal residue" evidence="2">
    <location>
        <position position="1"/>
    </location>
</feature>
<proteinExistence type="predicted"/>
<evidence type="ECO:0000313" key="3">
    <source>
        <dbReference type="Proteomes" id="UP000237105"/>
    </source>
</evidence>
<dbReference type="EMBL" id="JXTB01000037">
    <property type="protein sequence ID" value="PON72750.1"/>
    <property type="molecule type" value="Genomic_DNA"/>
</dbReference>
<protein>
    <submittedName>
        <fullName evidence="2">Uncharacterized protein</fullName>
    </submittedName>
</protein>